<protein>
    <submittedName>
        <fullName evidence="1">Uncharacterized protein</fullName>
    </submittedName>
</protein>
<proteinExistence type="predicted"/>
<evidence type="ECO:0000313" key="1">
    <source>
        <dbReference type="EMBL" id="XDF89244.1"/>
    </source>
</evidence>
<evidence type="ECO:0000313" key="2">
    <source>
        <dbReference type="Proteomes" id="UP000321408"/>
    </source>
</evidence>
<organism evidence="1 2">
    <name type="scientific">Promethearchaeum syntrophicum</name>
    <dbReference type="NCBI Taxonomy" id="2594042"/>
    <lineage>
        <taxon>Archaea</taxon>
        <taxon>Promethearchaeati</taxon>
        <taxon>Promethearchaeota</taxon>
        <taxon>Promethearchaeia</taxon>
        <taxon>Promethearchaeales</taxon>
        <taxon>Promethearchaeaceae</taxon>
        <taxon>Promethearchaeum</taxon>
    </lineage>
</organism>
<gene>
    <name evidence="1" type="ORF">DSAG12_04000</name>
</gene>
<name>A0AC61ZTW8_9ARCH</name>
<reference evidence="1 2" key="2">
    <citation type="journal article" date="2024" name="Int. J. Syst. Evol. Microbiol.">
        <title>Promethearchaeum syntrophicum gen. nov., sp. nov., an anaerobic, obligately syntrophic archaeon, the first isolate of the lineage 'Asgard' archaea, and proposal of the new archaeal phylum Promethearchaeota phyl. nov. and kingdom Promethearchaeati regn. nov.</title>
        <authorList>
            <person name="Imachi H."/>
            <person name="Nobu M.K."/>
            <person name="Kato S."/>
            <person name="Takaki Y."/>
            <person name="Miyazaki M."/>
            <person name="Miyata M."/>
            <person name="Ogawara M."/>
            <person name="Saito Y."/>
            <person name="Sakai S."/>
            <person name="Tahara Y.O."/>
            <person name="Takano Y."/>
            <person name="Tasumi E."/>
            <person name="Uematsu K."/>
            <person name="Yoshimura T."/>
            <person name="Itoh T."/>
            <person name="Ohkuma M."/>
            <person name="Takai K."/>
        </authorList>
    </citation>
    <scope>NUCLEOTIDE SEQUENCE [LARGE SCALE GENOMIC DNA]</scope>
    <source>
        <strain evidence="1 2">MK-D1</strain>
    </source>
</reference>
<sequence length="49" mass="5344">MAAASKIKELGLKKVGLLGANFIMEENSYKNDCGISIKSNRLSQTKKKS</sequence>
<keyword evidence="2" id="KW-1185">Reference proteome</keyword>
<dbReference type="Proteomes" id="UP000321408">
    <property type="component" value="Chromosome"/>
</dbReference>
<accession>A0AC61ZTW8</accession>
<reference evidence="1 2" key="1">
    <citation type="journal article" date="2020" name="Nature">
        <title>Isolation of an archaeon at the prokaryote-eukaryote interface.</title>
        <authorList>
            <person name="Imachi H."/>
            <person name="Nobu M.K."/>
            <person name="Nakahara N."/>
            <person name="Morono Y."/>
            <person name="Ogawara M."/>
            <person name="Takaki Y."/>
            <person name="Takano Y."/>
            <person name="Uematsu K."/>
            <person name="Ikuta T."/>
            <person name="Ito M."/>
            <person name="Matsui Y."/>
            <person name="Miyazaki M."/>
            <person name="Murata K."/>
            <person name="Saito Y."/>
            <person name="Sakai S."/>
            <person name="Song C."/>
            <person name="Tasumi E."/>
            <person name="Yamanaka Y."/>
            <person name="Yamaguchi T."/>
            <person name="Kamagata Y."/>
            <person name="Tamaki H."/>
            <person name="Takai K."/>
        </authorList>
    </citation>
    <scope>NUCLEOTIDE SEQUENCE [LARGE SCALE GENOMIC DNA]</scope>
    <source>
        <strain evidence="1 2">MK-D1</strain>
    </source>
</reference>
<dbReference type="EMBL" id="CP042905">
    <property type="protein sequence ID" value="XDF89244.1"/>
    <property type="molecule type" value="Genomic_DNA"/>
</dbReference>